<evidence type="ECO:0000313" key="2">
    <source>
        <dbReference type="EMBL" id="CEQ05320.1"/>
    </source>
</evidence>
<dbReference type="EMBL" id="CEKZ01000025">
    <property type="protein sequence ID" value="CEQ05320.1"/>
    <property type="molecule type" value="Genomic_DNA"/>
</dbReference>
<accession>A0A0C7R8Q8</accession>
<keyword evidence="1" id="KW-0472">Membrane</keyword>
<dbReference type="RefSeq" id="WP_055343152.1">
    <property type="nucleotide sequence ID" value="NZ_CDNI01000025.1"/>
</dbReference>
<dbReference type="AlphaFoldDB" id="A0A0C7R8Q8"/>
<reference evidence="3" key="1">
    <citation type="submission" date="2015-01" db="EMBL/GenBank/DDBJ databases">
        <authorList>
            <person name="Aslett M.A."/>
            <person name="De Silva N."/>
        </authorList>
    </citation>
    <scope>NUCLEOTIDE SEQUENCE [LARGE SCALE GENOMIC DNA]</scope>
    <source>
        <strain evidence="3">R28058</strain>
    </source>
</reference>
<protein>
    <submittedName>
        <fullName evidence="2">Uncharacterized protein</fullName>
    </submittedName>
</protein>
<dbReference type="OrthoDB" id="2088035at2"/>
<proteinExistence type="predicted"/>
<name>A0A0C7R8Q8_PARSO</name>
<keyword evidence="1" id="KW-0812">Transmembrane</keyword>
<evidence type="ECO:0000256" key="1">
    <source>
        <dbReference type="SAM" id="Phobius"/>
    </source>
</evidence>
<gene>
    <name evidence="2" type="ORF">R28058_30371</name>
</gene>
<feature type="transmembrane region" description="Helical" evidence="1">
    <location>
        <begin position="6"/>
        <end position="29"/>
    </location>
</feature>
<sequence>MKNLINWMCLISIMVLILQVMIHINLDVFKYTIKKNRKRKVVKSRSVTVENTGFDAYGYCYEEKIAK</sequence>
<organism evidence="2 3">
    <name type="scientific">Paraclostridium sordellii</name>
    <name type="common">Clostridium sordellii</name>
    <dbReference type="NCBI Taxonomy" id="1505"/>
    <lineage>
        <taxon>Bacteria</taxon>
        <taxon>Bacillati</taxon>
        <taxon>Bacillota</taxon>
        <taxon>Clostridia</taxon>
        <taxon>Peptostreptococcales</taxon>
        <taxon>Peptostreptococcaceae</taxon>
        <taxon>Paraclostridium</taxon>
    </lineage>
</organism>
<dbReference type="Proteomes" id="UP000049127">
    <property type="component" value="Unassembled WGS sequence"/>
</dbReference>
<keyword evidence="1" id="KW-1133">Transmembrane helix</keyword>
<evidence type="ECO:0000313" key="3">
    <source>
        <dbReference type="Proteomes" id="UP000049127"/>
    </source>
</evidence>